<dbReference type="InParanoid" id="A0A6I9VJR4"/>
<accession>A0A6I9VJR4</accession>
<evidence type="ECO:0000313" key="2">
    <source>
        <dbReference type="RefSeq" id="XP_011212109.2"/>
    </source>
</evidence>
<dbReference type="RefSeq" id="XP_011212109.2">
    <property type="nucleotide sequence ID" value="XM_011213807.4"/>
</dbReference>
<dbReference type="Pfam" id="PF16062">
    <property type="entry name" value="MavL-like"/>
    <property type="match status" value="1"/>
</dbReference>
<dbReference type="RefSeq" id="XP_049312619.1">
    <property type="nucleotide sequence ID" value="XM_049456662.1"/>
</dbReference>
<evidence type="ECO:0000313" key="3">
    <source>
        <dbReference type="RefSeq" id="XP_049312619.1"/>
    </source>
</evidence>
<protein>
    <submittedName>
        <fullName evidence="2 3">Uncharacterized protein LOC105232181</fullName>
    </submittedName>
</protein>
<gene>
    <name evidence="2 3" type="primary">LOC105232181</name>
</gene>
<sequence length="524" mass="59265">MTSHIMWTTIQRLFSQIRATNDSTAPVLSKDYNVIWPPNNSAIKITTFGRQLLQKCAIVNKPDGGKISIESFMVQSNNFPLQFGTDTCRVMSQPAQRHSAIREQIASAYPLIHERVLYLYLAFLEHKNKYGNEIERAIYADMTLTALVERLLVKRCAAFYGCIDKYLLITGEKGDGGFCEVGTDEEKAPLQLKNVLSYDEIKLSAFLSISSQTEFINDGNRYNEGAVEVDNSKIETEGIVIGMIGGRFQVKEAMEWQDIMITATQNTKENGYGFTTQEAALANKRNVDYRRIWTDFYEEADLVYEKVNAQHSKRFFKRPNVNFIFDNLMMKKRYAIAFDTLLLEAESRGAYLNKQIYIHVVGIGLGAWRAVPQQEKIFLETFGERFQQLLPQLSHISVVHFSYFVLSAWANLQDGGFMLSETHPEGGIKIFMNNRKPSEKLPPEYKNVLVLESYAWAGNALPGNDFWLGALASSGDPAAACSTLISELHNPHINTDMVNGNNLHVVSPRYGVLHIADYAKKVLQ</sequence>
<dbReference type="AlphaFoldDB" id="A0A6I9VJR4"/>
<dbReference type="InterPro" id="IPR032063">
    <property type="entry name" value="MavL-like"/>
</dbReference>
<dbReference type="Proteomes" id="UP001652620">
    <property type="component" value="Chromosome 4"/>
</dbReference>
<proteinExistence type="predicted"/>
<organism evidence="1 2">
    <name type="scientific">Bactrocera dorsalis</name>
    <name type="common">Oriental fruit fly</name>
    <name type="synonym">Dacus dorsalis</name>
    <dbReference type="NCBI Taxonomy" id="27457"/>
    <lineage>
        <taxon>Eukaryota</taxon>
        <taxon>Metazoa</taxon>
        <taxon>Ecdysozoa</taxon>
        <taxon>Arthropoda</taxon>
        <taxon>Hexapoda</taxon>
        <taxon>Insecta</taxon>
        <taxon>Pterygota</taxon>
        <taxon>Neoptera</taxon>
        <taxon>Endopterygota</taxon>
        <taxon>Diptera</taxon>
        <taxon>Brachycera</taxon>
        <taxon>Muscomorpha</taxon>
        <taxon>Tephritoidea</taxon>
        <taxon>Tephritidae</taxon>
        <taxon>Bactrocera</taxon>
        <taxon>Bactrocera</taxon>
    </lineage>
</organism>
<dbReference type="GeneID" id="105232181"/>
<name>A0A6I9VJR4_BACDO</name>
<dbReference type="OrthoDB" id="6357136at2759"/>
<keyword evidence="1" id="KW-1185">Reference proteome</keyword>
<reference evidence="2 3" key="1">
    <citation type="submission" date="2025-05" db="UniProtKB">
        <authorList>
            <consortium name="RefSeq"/>
        </authorList>
    </citation>
    <scope>IDENTIFICATION</scope>
    <source>
        <tissue evidence="2 3">Adult</tissue>
    </source>
</reference>
<dbReference type="KEGG" id="bdr:105232181"/>
<evidence type="ECO:0000313" key="1">
    <source>
        <dbReference type="Proteomes" id="UP001652620"/>
    </source>
</evidence>